<feature type="compositionally biased region" description="Basic and acidic residues" evidence="1">
    <location>
        <begin position="165"/>
        <end position="174"/>
    </location>
</feature>
<feature type="compositionally biased region" description="Polar residues" evidence="1">
    <location>
        <begin position="85"/>
        <end position="95"/>
    </location>
</feature>
<dbReference type="EMBL" id="SKBQ01000090">
    <property type="protein sequence ID" value="TPX07346.1"/>
    <property type="molecule type" value="Genomic_DNA"/>
</dbReference>
<accession>A0A507ALJ8</accession>
<evidence type="ECO:0000256" key="1">
    <source>
        <dbReference type="SAM" id="MobiDB-lite"/>
    </source>
</evidence>
<feature type="compositionally biased region" description="Basic and acidic residues" evidence="1">
    <location>
        <begin position="100"/>
        <end position="149"/>
    </location>
</feature>
<feature type="compositionally biased region" description="Polar residues" evidence="1">
    <location>
        <begin position="480"/>
        <end position="492"/>
    </location>
</feature>
<dbReference type="Pfam" id="PF20566">
    <property type="entry name" value="Eap1"/>
    <property type="match status" value="1"/>
</dbReference>
<organism evidence="2 3">
    <name type="scientific">Thyridium curvatum</name>
    <dbReference type="NCBI Taxonomy" id="1093900"/>
    <lineage>
        <taxon>Eukaryota</taxon>
        <taxon>Fungi</taxon>
        <taxon>Dikarya</taxon>
        <taxon>Ascomycota</taxon>
        <taxon>Pezizomycotina</taxon>
        <taxon>Sordariomycetes</taxon>
        <taxon>Sordariomycetidae</taxon>
        <taxon>Thyridiales</taxon>
        <taxon>Thyridiaceae</taxon>
        <taxon>Thyridium</taxon>
    </lineage>
</organism>
<feature type="compositionally biased region" description="Low complexity" evidence="1">
    <location>
        <begin position="419"/>
        <end position="437"/>
    </location>
</feature>
<dbReference type="OrthoDB" id="2504266at2759"/>
<protein>
    <submittedName>
        <fullName evidence="2">Uncharacterized protein</fullName>
    </submittedName>
</protein>
<gene>
    <name evidence="2" type="ORF">E0L32_010768</name>
</gene>
<dbReference type="AlphaFoldDB" id="A0A507ALJ8"/>
<feature type="compositionally biased region" description="Basic and acidic residues" evidence="1">
    <location>
        <begin position="608"/>
        <end position="622"/>
    </location>
</feature>
<name>A0A507ALJ8_9PEZI</name>
<feature type="region of interest" description="Disordered" evidence="1">
    <location>
        <begin position="457"/>
        <end position="791"/>
    </location>
</feature>
<reference evidence="2 3" key="1">
    <citation type="submission" date="2019-06" db="EMBL/GenBank/DDBJ databases">
        <title>Draft genome sequence of the filamentous fungus Phialemoniopsis curvata isolated from diesel fuel.</title>
        <authorList>
            <person name="Varaljay V.A."/>
            <person name="Lyon W.J."/>
            <person name="Crouch A.L."/>
            <person name="Drake C.E."/>
            <person name="Hollomon J.M."/>
            <person name="Nadeau L.J."/>
            <person name="Nunn H.S."/>
            <person name="Stevenson B.S."/>
            <person name="Bojanowski C.L."/>
            <person name="Crookes-Goodson W.J."/>
        </authorList>
    </citation>
    <scope>NUCLEOTIDE SEQUENCE [LARGE SCALE GENOMIC DNA]</scope>
    <source>
        <strain evidence="2 3">D216</strain>
    </source>
</reference>
<proteinExistence type="predicted"/>
<dbReference type="Proteomes" id="UP000319257">
    <property type="component" value="Unassembled WGS sequence"/>
</dbReference>
<feature type="compositionally biased region" description="Pro residues" evidence="1">
    <location>
        <begin position="702"/>
        <end position="759"/>
    </location>
</feature>
<sequence>MSHRYSVEVLLLLKDSPLCTKPPGLPPADEWMGPPPDTFRNQNKPTTERAKTYDGALLEQTNKRPGHVSRNSANPDDIILGPPKTSFSSSTTVRNNRLGGDSERGFRDQDSGDRFNFRSRPGDQSDNGNDRSDRFRDGRGSNFRRRGDGDQDNEGWSTVKPRKSFGHEGAERFHGRMGGGDRFTRDDRRVRDRDETDSTRERPRRNFDSHTRDNEANDGEGNKRNGLARGRSEPWFKDGSGGNTASENRPPTQRERIDKAKSWRDRDPDDRPQNSYRDRQHNERGQDRRWNRDQDQRNEREPEWFDEPAGEKQGGHTEEDFKKFMESMKARNAPKVEDQVADSSSKSGRPQVESAPALETGPDRFFEQFAPSSGLEDSAPGSDGQKDSSKAKTAKSSRFTSFFSSQEETRRPAEPPAPMAAAPAPNPGLNGLLAAAAQSNSAEKEAFQVLLQKLQRQTLQSATPPSATPFAEPPPPQGLPVSQESRQKSNVASPEPYRQYGERRDDPRGRHSQPSFPDLAARGPMPPPPAQPMSARHPEQMLQELIGQRQHAPSQGSGRSDQNASSSQTEFLMKLMQSHRAAPAAPRTEELLMRMPQPQKQVHVPNLADRDSEADYQRERPMPRQMRSQGPPGLFEDQFSRSENLDSRPPQPTQILQRPPPPGLDPQQLHQNFGPGGAQLPPPQRGPMIPPPGLAGSRPMPAMFPPNFPPGAFPPVPPEGLAGPPPPRNMQPPPGFFGGPPPPGHPGPPGPPGFMPPPGMGGFPGGPEGVPFPFGGRGMPPPGADAAFRRQ</sequence>
<feature type="compositionally biased region" description="Basic and acidic residues" evidence="1">
    <location>
        <begin position="500"/>
        <end position="509"/>
    </location>
</feature>
<feature type="compositionally biased region" description="Polar residues" evidence="1">
    <location>
        <begin position="551"/>
        <end position="570"/>
    </location>
</feature>
<feature type="compositionally biased region" description="Low complexity" evidence="1">
    <location>
        <begin position="461"/>
        <end position="470"/>
    </location>
</feature>
<evidence type="ECO:0000313" key="2">
    <source>
        <dbReference type="EMBL" id="TPX07346.1"/>
    </source>
</evidence>
<keyword evidence="3" id="KW-1185">Reference proteome</keyword>
<comment type="caution">
    <text evidence="2">The sequence shown here is derived from an EMBL/GenBank/DDBJ whole genome shotgun (WGS) entry which is preliminary data.</text>
</comment>
<feature type="compositionally biased region" description="Basic and acidic residues" evidence="1">
    <location>
        <begin position="252"/>
        <end position="338"/>
    </location>
</feature>
<dbReference type="InterPro" id="IPR046784">
    <property type="entry name" value="Eap1"/>
</dbReference>
<feature type="compositionally biased region" description="Basic and acidic residues" evidence="1">
    <location>
        <begin position="182"/>
        <end position="223"/>
    </location>
</feature>
<dbReference type="GeneID" id="41978215"/>
<dbReference type="RefSeq" id="XP_030989057.1">
    <property type="nucleotide sequence ID" value="XM_031133422.1"/>
</dbReference>
<dbReference type="InParanoid" id="A0A507ALJ8"/>
<evidence type="ECO:0000313" key="3">
    <source>
        <dbReference type="Proteomes" id="UP000319257"/>
    </source>
</evidence>
<feature type="region of interest" description="Disordered" evidence="1">
    <location>
        <begin position="17"/>
        <end position="445"/>
    </location>
</feature>
<feature type="compositionally biased region" description="Pro residues" evidence="1">
    <location>
        <begin position="680"/>
        <end position="693"/>
    </location>
</feature>
<dbReference type="STRING" id="1093900.A0A507ALJ8"/>